<dbReference type="SUPFAM" id="SSF46785">
    <property type="entry name" value="Winged helix' DNA-binding domain"/>
    <property type="match status" value="1"/>
</dbReference>
<evidence type="ECO:0000256" key="2">
    <source>
        <dbReference type="ARBA" id="ARBA00023125"/>
    </source>
</evidence>
<proteinExistence type="predicted"/>
<dbReference type="GO" id="GO:0003700">
    <property type="term" value="F:DNA-binding transcription factor activity"/>
    <property type="evidence" value="ECO:0007669"/>
    <property type="project" value="InterPro"/>
</dbReference>
<dbReference type="Gene3D" id="1.10.10.10">
    <property type="entry name" value="Winged helix-like DNA-binding domain superfamily/Winged helix DNA-binding domain"/>
    <property type="match status" value="1"/>
</dbReference>
<keyword evidence="1" id="KW-0805">Transcription regulation</keyword>
<organism evidence="5 6">
    <name type="scientific">Lentzea xinjiangensis</name>
    <dbReference type="NCBI Taxonomy" id="402600"/>
    <lineage>
        <taxon>Bacteria</taxon>
        <taxon>Bacillati</taxon>
        <taxon>Actinomycetota</taxon>
        <taxon>Actinomycetes</taxon>
        <taxon>Pseudonocardiales</taxon>
        <taxon>Pseudonocardiaceae</taxon>
        <taxon>Lentzea</taxon>
    </lineage>
</organism>
<accession>A0A1H9SXZ2</accession>
<dbReference type="InterPro" id="IPR051081">
    <property type="entry name" value="HTH_MetalResp_TranReg"/>
</dbReference>
<evidence type="ECO:0000259" key="4">
    <source>
        <dbReference type="SMART" id="SM00418"/>
    </source>
</evidence>
<gene>
    <name evidence="5" type="ORF">SAMN05216188_11746</name>
</gene>
<dbReference type="PANTHER" id="PTHR33154">
    <property type="entry name" value="TRANSCRIPTIONAL REGULATOR, ARSR FAMILY"/>
    <property type="match status" value="1"/>
</dbReference>
<dbReference type="InterPro" id="IPR036390">
    <property type="entry name" value="WH_DNA-bd_sf"/>
</dbReference>
<dbReference type="InterPro" id="IPR045981">
    <property type="entry name" value="DUF5937"/>
</dbReference>
<evidence type="ECO:0000256" key="3">
    <source>
        <dbReference type="ARBA" id="ARBA00023163"/>
    </source>
</evidence>
<dbReference type="InterPro" id="IPR001845">
    <property type="entry name" value="HTH_ArsR_DNA-bd_dom"/>
</dbReference>
<sequence>MRQSVALAGGVAERLRFSVSQLWETVAGLRLLSRPDRSAAHDRWTGWARERLVRLDREPRFRLLRWLVTTASTVPEFLIVTPGLRTVPVETELAAVVSTPAGRVRDSITGTFGDGKLPPDVLRIVEHPEESAAALAEVLAECHKLIIDPIWPRLAGVLEGDVEWRGKQLVEFGLPHVAPRLHDSVRWRSGSLVIGDPEQAETLSAHDRDVVLIPSAFLWPDVYLRYTPHRIALCYPARGFGSLWQRTAVASDRSLEAVIGRTRARLLRTLDRPWTVSELASLLTITSGAVSQHLSALRAAGLVVSRRSGKEVTSLRTALGHALVDGQLPESSF</sequence>
<dbReference type="Proteomes" id="UP000199352">
    <property type="component" value="Unassembled WGS sequence"/>
</dbReference>
<dbReference type="Pfam" id="PF12840">
    <property type="entry name" value="HTH_20"/>
    <property type="match status" value="1"/>
</dbReference>
<evidence type="ECO:0000313" key="6">
    <source>
        <dbReference type="Proteomes" id="UP000199352"/>
    </source>
</evidence>
<feature type="domain" description="HTH arsR-type" evidence="4">
    <location>
        <begin position="253"/>
        <end position="328"/>
    </location>
</feature>
<keyword evidence="3" id="KW-0804">Transcription</keyword>
<dbReference type="EMBL" id="FOFR01000017">
    <property type="protein sequence ID" value="SER89738.1"/>
    <property type="molecule type" value="Genomic_DNA"/>
</dbReference>
<dbReference type="AlphaFoldDB" id="A0A1H9SXZ2"/>
<keyword evidence="6" id="KW-1185">Reference proteome</keyword>
<dbReference type="Pfam" id="PF19361">
    <property type="entry name" value="DUF5937"/>
    <property type="match status" value="1"/>
</dbReference>
<keyword evidence="2" id="KW-0238">DNA-binding</keyword>
<dbReference type="GO" id="GO:0003677">
    <property type="term" value="F:DNA binding"/>
    <property type="evidence" value="ECO:0007669"/>
    <property type="project" value="UniProtKB-KW"/>
</dbReference>
<evidence type="ECO:0000313" key="5">
    <source>
        <dbReference type="EMBL" id="SER89738.1"/>
    </source>
</evidence>
<dbReference type="SMART" id="SM00418">
    <property type="entry name" value="HTH_ARSR"/>
    <property type="match status" value="1"/>
</dbReference>
<dbReference type="InterPro" id="IPR036388">
    <property type="entry name" value="WH-like_DNA-bd_sf"/>
</dbReference>
<protein>
    <submittedName>
        <fullName evidence="5">Helix-turn-helix domain-containing protein</fullName>
    </submittedName>
</protein>
<dbReference type="CDD" id="cd00090">
    <property type="entry name" value="HTH_ARSR"/>
    <property type="match status" value="1"/>
</dbReference>
<dbReference type="PANTHER" id="PTHR33154:SF33">
    <property type="entry name" value="TRANSCRIPTIONAL REPRESSOR SDPR"/>
    <property type="match status" value="1"/>
</dbReference>
<dbReference type="InterPro" id="IPR011991">
    <property type="entry name" value="ArsR-like_HTH"/>
</dbReference>
<reference evidence="6" key="1">
    <citation type="submission" date="2016-10" db="EMBL/GenBank/DDBJ databases">
        <authorList>
            <person name="Varghese N."/>
            <person name="Submissions S."/>
        </authorList>
    </citation>
    <scope>NUCLEOTIDE SEQUENCE [LARGE SCALE GENOMIC DNA]</scope>
    <source>
        <strain evidence="6">CGMCC 4.3525</strain>
    </source>
</reference>
<evidence type="ECO:0000256" key="1">
    <source>
        <dbReference type="ARBA" id="ARBA00023015"/>
    </source>
</evidence>
<dbReference type="STRING" id="402600.SAMN05216188_11746"/>
<name>A0A1H9SXZ2_9PSEU</name>